<dbReference type="Pfam" id="PF03837">
    <property type="entry name" value="RecT"/>
    <property type="match status" value="1"/>
</dbReference>
<dbReference type="GO" id="GO:0003677">
    <property type="term" value="F:DNA binding"/>
    <property type="evidence" value="ECO:0007669"/>
    <property type="project" value="InterPro"/>
</dbReference>
<dbReference type="AlphaFoldDB" id="A0A0F9G0P1"/>
<organism evidence="1">
    <name type="scientific">marine sediment metagenome</name>
    <dbReference type="NCBI Taxonomy" id="412755"/>
    <lineage>
        <taxon>unclassified sequences</taxon>
        <taxon>metagenomes</taxon>
        <taxon>ecological metagenomes</taxon>
    </lineage>
</organism>
<feature type="non-terminal residue" evidence="1">
    <location>
        <position position="159"/>
    </location>
</feature>
<dbReference type="InterPro" id="IPR004590">
    <property type="entry name" value="ssDNA_annealing_RecT"/>
</dbReference>
<dbReference type="GO" id="GO:0006259">
    <property type="term" value="P:DNA metabolic process"/>
    <property type="evidence" value="ECO:0007669"/>
    <property type="project" value="InterPro"/>
</dbReference>
<dbReference type="InterPro" id="IPR018330">
    <property type="entry name" value="RecT_fam"/>
</dbReference>
<evidence type="ECO:0000313" key="1">
    <source>
        <dbReference type="EMBL" id="KKL56952.1"/>
    </source>
</evidence>
<comment type="caution">
    <text evidence="1">The sequence shown here is derived from an EMBL/GenBank/DDBJ whole genome shotgun (WGS) entry which is preliminary data.</text>
</comment>
<gene>
    <name evidence="1" type="ORF">LCGC14_2240250</name>
</gene>
<dbReference type="EMBL" id="LAZR01030325">
    <property type="protein sequence ID" value="KKL56952.1"/>
    <property type="molecule type" value="Genomic_DNA"/>
</dbReference>
<accession>A0A0F9G0P1</accession>
<sequence>MAPDLANVLPKHMTPERVAKAALVAASRNPQLFECTRSSLALAMIKAGELGLDCSGRLGAGWLVPYWNGRIQAREAQFIPGYRGLIELAKRGGEVTDLQAKLVYANDIFSVVEGSDPHIEHRPCHDRDRGEIVGAYAIAWLRGAEHTVHEYMTVGEIKA</sequence>
<name>A0A0F9G0P1_9ZZZZ</name>
<proteinExistence type="predicted"/>
<protein>
    <submittedName>
        <fullName evidence="1">Uncharacterized protein</fullName>
    </submittedName>
</protein>
<dbReference type="NCBIfam" id="TIGR00616">
    <property type="entry name" value="rect"/>
    <property type="match status" value="1"/>
</dbReference>
<reference evidence="1" key="1">
    <citation type="journal article" date="2015" name="Nature">
        <title>Complex archaea that bridge the gap between prokaryotes and eukaryotes.</title>
        <authorList>
            <person name="Spang A."/>
            <person name="Saw J.H."/>
            <person name="Jorgensen S.L."/>
            <person name="Zaremba-Niedzwiedzka K."/>
            <person name="Martijn J."/>
            <person name="Lind A.E."/>
            <person name="van Eijk R."/>
            <person name="Schleper C."/>
            <person name="Guy L."/>
            <person name="Ettema T.J."/>
        </authorList>
    </citation>
    <scope>NUCLEOTIDE SEQUENCE</scope>
</reference>